<keyword evidence="1" id="KW-0812">Transmembrane</keyword>
<protein>
    <recommendedName>
        <fullName evidence="4">CC domain-containing protein</fullName>
    </recommendedName>
</protein>
<evidence type="ECO:0000313" key="3">
    <source>
        <dbReference type="Proteomes" id="UP001176961"/>
    </source>
</evidence>
<dbReference type="PANTHER" id="PTHR34150:SF12">
    <property type="entry name" value="CC DOMAIN-CONTAINING PROTEIN"/>
    <property type="match status" value="1"/>
</dbReference>
<feature type="transmembrane region" description="Helical" evidence="1">
    <location>
        <begin position="80"/>
        <end position="96"/>
    </location>
</feature>
<dbReference type="EMBL" id="CATQJL010000001">
    <property type="protein sequence ID" value="CAJ0589709.1"/>
    <property type="molecule type" value="Genomic_DNA"/>
</dbReference>
<dbReference type="PANTHER" id="PTHR34150">
    <property type="entry name" value="PROTEIN CBG08832-RELATED"/>
    <property type="match status" value="1"/>
</dbReference>
<evidence type="ECO:0000313" key="2">
    <source>
        <dbReference type="EMBL" id="CAJ0589709.1"/>
    </source>
</evidence>
<evidence type="ECO:0000256" key="1">
    <source>
        <dbReference type="SAM" id="Phobius"/>
    </source>
</evidence>
<keyword evidence="1" id="KW-1133">Transmembrane helix</keyword>
<name>A0AA36DNB4_CYLNA</name>
<keyword evidence="3" id="KW-1185">Reference proteome</keyword>
<comment type="caution">
    <text evidence="2">The sequence shown here is derived from an EMBL/GenBank/DDBJ whole genome shotgun (WGS) entry which is preliminary data.</text>
</comment>
<sequence>MATELAGAANAECKFESREQVIHLKPDFVLHNSLSGRGGFRSKRRVLPKSTFITNNPLRANAVRPQLDIALSILGTMRRVAYSIMVLLPIFCYFVFADSPGETAQVEEFELRDEPFEYDSNMTVSRTKRQFGTCPPNCFSQCTNNYQCPRPAVCMQGCCCPDTTVNLATACSGGPAVAACLGGLCGQGFFCTVNNFCCRCQSGNTTGPCVNQQCPVGYICNTNNYCCPIGSGGVLGPCVNGQCPPGYTCGAGNLCYLTSG</sequence>
<keyword evidence="1" id="KW-0472">Membrane</keyword>
<accession>A0AA36DNB4</accession>
<reference evidence="2" key="1">
    <citation type="submission" date="2023-07" db="EMBL/GenBank/DDBJ databases">
        <authorList>
            <consortium name="CYATHOMIX"/>
        </authorList>
    </citation>
    <scope>NUCLEOTIDE SEQUENCE</scope>
    <source>
        <strain evidence="2">N/A</strain>
    </source>
</reference>
<evidence type="ECO:0008006" key="4">
    <source>
        <dbReference type="Google" id="ProtNLM"/>
    </source>
</evidence>
<dbReference type="AlphaFoldDB" id="A0AA36DNB4"/>
<dbReference type="Proteomes" id="UP001176961">
    <property type="component" value="Unassembled WGS sequence"/>
</dbReference>
<organism evidence="2 3">
    <name type="scientific">Cylicocyclus nassatus</name>
    <name type="common">Nematode worm</name>
    <dbReference type="NCBI Taxonomy" id="53992"/>
    <lineage>
        <taxon>Eukaryota</taxon>
        <taxon>Metazoa</taxon>
        <taxon>Ecdysozoa</taxon>
        <taxon>Nematoda</taxon>
        <taxon>Chromadorea</taxon>
        <taxon>Rhabditida</taxon>
        <taxon>Rhabditina</taxon>
        <taxon>Rhabditomorpha</taxon>
        <taxon>Strongyloidea</taxon>
        <taxon>Strongylidae</taxon>
        <taxon>Cylicocyclus</taxon>
    </lineage>
</organism>
<gene>
    <name evidence="2" type="ORF">CYNAS_LOCUS1692</name>
</gene>
<proteinExistence type="predicted"/>